<protein>
    <submittedName>
        <fullName evidence="1">Uncharacterized protein</fullName>
    </submittedName>
</protein>
<dbReference type="EMBL" id="JAUDFV010000157">
    <property type="protein sequence ID" value="KAL2713722.1"/>
    <property type="molecule type" value="Genomic_DNA"/>
</dbReference>
<dbReference type="Proteomes" id="UP001607302">
    <property type="component" value="Unassembled WGS sequence"/>
</dbReference>
<comment type="caution">
    <text evidence="1">The sequence shown here is derived from an EMBL/GenBank/DDBJ whole genome shotgun (WGS) entry which is preliminary data.</text>
</comment>
<gene>
    <name evidence="1" type="ORF">V1478_016279</name>
</gene>
<proteinExistence type="predicted"/>
<evidence type="ECO:0000313" key="2">
    <source>
        <dbReference type="Proteomes" id="UP001607302"/>
    </source>
</evidence>
<organism evidence="1 2">
    <name type="scientific">Vespula squamosa</name>
    <name type="common">Southern yellow jacket</name>
    <name type="synonym">Wasp</name>
    <dbReference type="NCBI Taxonomy" id="30214"/>
    <lineage>
        <taxon>Eukaryota</taxon>
        <taxon>Metazoa</taxon>
        <taxon>Ecdysozoa</taxon>
        <taxon>Arthropoda</taxon>
        <taxon>Hexapoda</taxon>
        <taxon>Insecta</taxon>
        <taxon>Pterygota</taxon>
        <taxon>Neoptera</taxon>
        <taxon>Endopterygota</taxon>
        <taxon>Hymenoptera</taxon>
        <taxon>Apocrita</taxon>
        <taxon>Aculeata</taxon>
        <taxon>Vespoidea</taxon>
        <taxon>Vespidae</taxon>
        <taxon>Vespinae</taxon>
        <taxon>Vespula</taxon>
    </lineage>
</organism>
<accession>A0ABD1ZZZ1</accession>
<dbReference type="AlphaFoldDB" id="A0ABD1ZZZ1"/>
<name>A0ABD1ZZZ1_VESSQ</name>
<sequence length="390" mass="45106">MFTKVSIIFSIAIIYVQGRSRNDLLRKETFEDSCDFGDFRKHYDSKDLLRCMNVLTTYLEEREIDRSIKDEYNNRLHSGQDSSWTDLIVALFNGVSNPAHQIRQFSDTVTSQYQSSQYQTAVSGLSGSSGGLNINLFEALYSISRYDDLKCVPRILCEMASGVTPGESIYGRDTNLFRDLFGNNVLLRLLTNFNFAESPLLSFGKAALLGYTSKSNPRNCYQEYSKCPRNPDQLIHYLNNHNGGFFRFFNKVNRGNNPYVRPYIVQNKQNQPSSVGYDFKIDSDRTGTSELNFHTVAENDTRYYEPRIRNQLNRVVFPDEERSKKFVDISNRLPKTLFDLEYSDTDDVQPNGSNFFPQQTREEKYEESNLLYSSQPFSESSFKNFVFPEN</sequence>
<keyword evidence="2" id="KW-1185">Reference proteome</keyword>
<evidence type="ECO:0000313" key="1">
    <source>
        <dbReference type="EMBL" id="KAL2713722.1"/>
    </source>
</evidence>
<reference evidence="1 2" key="1">
    <citation type="journal article" date="2024" name="Ann. Entomol. Soc. Am.">
        <title>Genomic analyses of the southern and eastern yellowjacket wasps (Hymenoptera: Vespidae) reveal evolutionary signatures of social life.</title>
        <authorList>
            <person name="Catto M.A."/>
            <person name="Caine P.B."/>
            <person name="Orr S.E."/>
            <person name="Hunt B.G."/>
            <person name="Goodisman M.A.D."/>
        </authorList>
    </citation>
    <scope>NUCLEOTIDE SEQUENCE [LARGE SCALE GENOMIC DNA]</scope>
    <source>
        <strain evidence="1">233</strain>
        <tissue evidence="1">Head and thorax</tissue>
    </source>
</reference>